<comment type="similarity">
    <text evidence="1">Belongs to the V-ATPase F subunit family.</text>
</comment>
<evidence type="ECO:0000313" key="4">
    <source>
        <dbReference type="EMBL" id="OQX34986.1"/>
    </source>
</evidence>
<reference evidence="4" key="1">
    <citation type="submission" date="2017-02" db="EMBL/GenBank/DDBJ databases">
        <title>Novel co-symbiosis in the unique lucinid bivalve Phacoides pectinatus.</title>
        <authorList>
            <person name="Lim S.J."/>
            <person name="Davis B.G."/>
            <person name="Gill D.E."/>
            <person name="Engel A.S."/>
            <person name="Anderson L.C."/>
            <person name="Campbell B.J."/>
        </authorList>
    </citation>
    <scope>NUCLEOTIDE SEQUENCE [LARGE SCALE GENOMIC DNA]</scope>
    <source>
        <strain evidence="4">LUC13016_P6</strain>
    </source>
</reference>
<keyword evidence="5" id="KW-1185">Reference proteome</keyword>
<evidence type="ECO:0000313" key="5">
    <source>
        <dbReference type="Proteomes" id="UP000243361"/>
    </source>
</evidence>
<proteinExistence type="inferred from homology"/>
<dbReference type="Pfam" id="PF01990">
    <property type="entry name" value="ATP-synt_F"/>
    <property type="match status" value="1"/>
</dbReference>
<name>A0A657Q5N8_9GAMM</name>
<sequence length="118" mass="13013">MNQAASPTRATRMLFLGDATVTDGFRLIGFETRADPTEEELEEILHQLVTDRQNAFVVLDHHLSTSSAPLLARVRAEGGRIIITEVPPLDAPEQFHCKIDEEVRSLLGEQRGGGCSDE</sequence>
<organism evidence="4 5">
    <name type="scientific">Candidatus Sedimenticola endophacoides</name>
    <dbReference type="NCBI Taxonomy" id="2548426"/>
    <lineage>
        <taxon>Bacteria</taxon>
        <taxon>Pseudomonadati</taxon>
        <taxon>Pseudomonadota</taxon>
        <taxon>Gammaproteobacteria</taxon>
        <taxon>Chromatiales</taxon>
        <taxon>Sedimenticolaceae</taxon>
        <taxon>Sedimenticola</taxon>
    </lineage>
</organism>
<gene>
    <name evidence="4" type="ORF">B0D84_02860</name>
</gene>
<dbReference type="GO" id="GO:0046961">
    <property type="term" value="F:proton-transporting ATPase activity, rotational mechanism"/>
    <property type="evidence" value="ECO:0007669"/>
    <property type="project" value="InterPro"/>
</dbReference>
<evidence type="ECO:0000256" key="1">
    <source>
        <dbReference type="ARBA" id="ARBA00010148"/>
    </source>
</evidence>
<dbReference type="Proteomes" id="UP000243361">
    <property type="component" value="Unassembled WGS sequence"/>
</dbReference>
<dbReference type="InterPro" id="IPR008218">
    <property type="entry name" value="ATPase_V1-cplx_f_g_su"/>
</dbReference>
<accession>A0A657Q5N8</accession>
<dbReference type="InterPro" id="IPR036906">
    <property type="entry name" value="ATPase_V1_fsu_sf"/>
</dbReference>
<evidence type="ECO:0008006" key="6">
    <source>
        <dbReference type="Google" id="ProtNLM"/>
    </source>
</evidence>
<keyword evidence="3" id="KW-0406">Ion transport</keyword>
<dbReference type="AlphaFoldDB" id="A0A657Q5N8"/>
<protein>
    <recommendedName>
        <fullName evidence="6">ATPase</fullName>
    </recommendedName>
</protein>
<dbReference type="Gene3D" id="3.40.50.10580">
    <property type="entry name" value="ATPase, V1 complex, subunit F"/>
    <property type="match status" value="1"/>
</dbReference>
<dbReference type="SUPFAM" id="SSF159468">
    <property type="entry name" value="AtpF-like"/>
    <property type="match status" value="1"/>
</dbReference>
<evidence type="ECO:0000256" key="3">
    <source>
        <dbReference type="ARBA" id="ARBA00023065"/>
    </source>
</evidence>
<keyword evidence="2" id="KW-0813">Transport</keyword>
<comment type="caution">
    <text evidence="4">The sequence shown here is derived from an EMBL/GenBank/DDBJ whole genome shotgun (WGS) entry which is preliminary data.</text>
</comment>
<evidence type="ECO:0000256" key="2">
    <source>
        <dbReference type="ARBA" id="ARBA00022448"/>
    </source>
</evidence>
<dbReference type="EMBL" id="MUIE01000193">
    <property type="protein sequence ID" value="OQX34986.1"/>
    <property type="molecule type" value="Genomic_DNA"/>
</dbReference>